<dbReference type="Pfam" id="PF02074">
    <property type="entry name" value="Peptidase_M32"/>
    <property type="match status" value="1"/>
</dbReference>
<protein>
    <recommendedName>
        <fullName evidence="1">Metal-dependent carboxypeptidase</fullName>
        <ecNumber evidence="1">3.4.17.19</ecNumber>
    </recommendedName>
</protein>
<comment type="caution">
    <text evidence="4">The sequence shown here is derived from an EMBL/GenBank/DDBJ whole genome shotgun (WGS) entry which is preliminary data.</text>
</comment>
<dbReference type="PROSITE" id="PS52034">
    <property type="entry name" value="PEPTIDASE_M32"/>
    <property type="match status" value="1"/>
</dbReference>
<dbReference type="CDD" id="cd06460">
    <property type="entry name" value="M32_Taq"/>
    <property type="match status" value="1"/>
</dbReference>
<dbReference type="GO" id="GO:0046872">
    <property type="term" value="F:metal ion binding"/>
    <property type="evidence" value="ECO:0007669"/>
    <property type="project" value="UniProtKB-KW"/>
</dbReference>
<dbReference type="GO" id="GO:0006508">
    <property type="term" value="P:proteolysis"/>
    <property type="evidence" value="ECO:0007669"/>
    <property type="project" value="UniProtKB-UniRule"/>
</dbReference>
<keyword evidence="5" id="KW-1185">Reference proteome</keyword>
<dbReference type="GO" id="GO:0004181">
    <property type="term" value="F:metallocarboxypeptidase activity"/>
    <property type="evidence" value="ECO:0007669"/>
    <property type="project" value="UniProtKB-UniRule"/>
</dbReference>
<dbReference type="AlphaFoldDB" id="A0A927FD24"/>
<feature type="binding site" evidence="2">
    <location>
        <position position="291"/>
    </location>
    <ligand>
        <name>Zn(2+)</name>
        <dbReference type="ChEBI" id="CHEBI:29105"/>
        <note>catalytic</note>
    </ligand>
</feature>
<feature type="binding site" evidence="2">
    <location>
        <position position="261"/>
    </location>
    <ligand>
        <name>Zn(2+)</name>
        <dbReference type="ChEBI" id="CHEBI:29105"/>
        <note>catalytic</note>
    </ligand>
</feature>
<dbReference type="EMBL" id="JACYFG010000061">
    <property type="protein sequence ID" value="MBD5782604.1"/>
    <property type="molecule type" value="Genomic_DNA"/>
</dbReference>
<dbReference type="PRINTS" id="PR00998">
    <property type="entry name" value="CRBOXYPTASET"/>
</dbReference>
<reference evidence="4" key="1">
    <citation type="submission" date="2020-09" db="EMBL/GenBank/DDBJ databases">
        <title>Pelagicoccus enzymogenes sp. nov. with an EPS production, isolated from marine sediment.</title>
        <authorList>
            <person name="Feng X."/>
        </authorList>
    </citation>
    <scope>NUCLEOTIDE SEQUENCE</scope>
    <source>
        <strain evidence="4">NFK12</strain>
    </source>
</reference>
<keyword evidence="1" id="KW-0482">Metalloprotease</keyword>
<name>A0A927FD24_9BACT</name>
<evidence type="ECO:0000256" key="1">
    <source>
        <dbReference type="PIRNR" id="PIRNR006615"/>
    </source>
</evidence>
<proteinExistence type="inferred from homology"/>
<accession>A0A927FD24</accession>
<dbReference type="InterPro" id="IPR001333">
    <property type="entry name" value="Peptidase_M32_Taq"/>
</dbReference>
<comment type="cofactor">
    <cofactor evidence="2">
        <name>Zn(2+)</name>
        <dbReference type="ChEBI" id="CHEBI:29105"/>
    </cofactor>
    <text evidence="2">Binds 1 zinc ion per subunit.</text>
</comment>
<keyword evidence="2" id="KW-0862">Zinc</keyword>
<dbReference type="PANTHER" id="PTHR34217:SF1">
    <property type="entry name" value="CARBOXYPEPTIDASE 1"/>
    <property type="match status" value="1"/>
</dbReference>
<evidence type="ECO:0000313" key="5">
    <source>
        <dbReference type="Proteomes" id="UP000622317"/>
    </source>
</evidence>
<evidence type="ECO:0000256" key="3">
    <source>
        <dbReference type="PIRSR" id="PIRSR006615-2"/>
    </source>
</evidence>
<dbReference type="Proteomes" id="UP000622317">
    <property type="component" value="Unassembled WGS sequence"/>
</dbReference>
<keyword evidence="1 4" id="KW-0121">Carboxypeptidase</keyword>
<gene>
    <name evidence="4" type="ORF">IEN85_24115</name>
</gene>
<feature type="active site" description="Proton donor/acceptor" evidence="3">
    <location>
        <position position="262"/>
    </location>
</feature>
<dbReference type="PANTHER" id="PTHR34217">
    <property type="entry name" value="METAL-DEPENDENT CARBOXYPEPTIDASE"/>
    <property type="match status" value="1"/>
</dbReference>
<feature type="binding site" evidence="2">
    <location>
        <position position="265"/>
    </location>
    <ligand>
        <name>Zn(2+)</name>
        <dbReference type="ChEBI" id="CHEBI:29105"/>
        <note>catalytic</note>
    </ligand>
</feature>
<sequence>MTPLEALSQKQKRIQSLESIAGLLGWDEQTLLPQDSADQRQDQNATMAAIIHEAKTDPEIGKLLEQIEALPHGPDDTGIQAVLRDARIEYDRATKLPASYVEQHARLCSEAYHAWAAARKNNDFSAFAPYLKRHLELAKEGADYLGWGDRPYDLQIDFHDPGMDAQTIGTLFSGLKKELVPIVQQIIEAPTQARTDIFKGFPIPEQKTFLEEVTASLGFNYKRGRIDISLHPFCSGNGADTRMTTRFDEDNPLDSLFSSIHETGHGLYEQGLPLESLHNALGKAAGMGAHESQSRLWENQVCRSRSFWNHYEPKFRSAFPKQLEGISSDELYLAINSVSKNPIRVDSDEVTYNLHIVIRFEIEKKLFSGELRVEDLPDYWNSQYKELLGIDPRNDAEGVLQDVHWSGGAFGYFPSYCLGNMLAAQLWYTVAEEHSDLELDFEKGDFSRLLSWLRKNVHAHGARYHLMELSKKATGKELSHTSLIRYLKERYLPLYT</sequence>
<keyword evidence="1 2" id="KW-0479">Metal-binding</keyword>
<comment type="similarity">
    <text evidence="1">Belongs to the peptidase M32 family.</text>
</comment>
<dbReference type="SUPFAM" id="SSF55486">
    <property type="entry name" value="Metalloproteases ('zincins'), catalytic domain"/>
    <property type="match status" value="1"/>
</dbReference>
<keyword evidence="1" id="KW-0378">Hydrolase</keyword>
<dbReference type="RefSeq" id="WP_191619675.1">
    <property type="nucleotide sequence ID" value="NZ_JACYFG010000061.1"/>
</dbReference>
<comment type="catalytic activity">
    <reaction evidence="1">
        <text>Release of a C-terminal amino acid with broad specificity, except for -Pro.</text>
        <dbReference type="EC" id="3.4.17.19"/>
    </reaction>
</comment>
<organism evidence="4 5">
    <name type="scientific">Pelagicoccus enzymogenes</name>
    <dbReference type="NCBI Taxonomy" id="2773457"/>
    <lineage>
        <taxon>Bacteria</taxon>
        <taxon>Pseudomonadati</taxon>
        <taxon>Verrucomicrobiota</taxon>
        <taxon>Opitutia</taxon>
        <taxon>Puniceicoccales</taxon>
        <taxon>Pelagicoccaceae</taxon>
        <taxon>Pelagicoccus</taxon>
    </lineage>
</organism>
<evidence type="ECO:0000256" key="2">
    <source>
        <dbReference type="PIRSR" id="PIRSR006615-1"/>
    </source>
</evidence>
<comment type="function">
    <text evidence="1">Broad specificity carboxypetidase that releases amino acids sequentially from the C-terminus, including neutral, aromatic, polar and basic residues.</text>
</comment>
<dbReference type="Gene3D" id="1.10.1370.30">
    <property type="match status" value="1"/>
</dbReference>
<dbReference type="EC" id="3.4.17.19" evidence="1"/>
<evidence type="ECO:0000313" key="4">
    <source>
        <dbReference type="EMBL" id="MBD5782604.1"/>
    </source>
</evidence>
<keyword evidence="1" id="KW-0645">Protease</keyword>
<dbReference type="PIRSF" id="PIRSF006615">
    <property type="entry name" value="Zn_crbxpep_Taq"/>
    <property type="match status" value="1"/>
</dbReference>